<feature type="coiled-coil region" evidence="1">
    <location>
        <begin position="396"/>
        <end position="430"/>
    </location>
</feature>
<dbReference type="OrthoDB" id="9922739at2"/>
<keyword evidence="1" id="KW-0175">Coiled coil</keyword>
<reference evidence="2 3" key="1">
    <citation type="submission" date="2016-10" db="EMBL/GenBank/DDBJ databases">
        <authorList>
            <person name="de Groot N.N."/>
        </authorList>
    </citation>
    <scope>NUCLEOTIDE SEQUENCE [LARGE SCALE GENOMIC DNA]</scope>
    <source>
        <strain evidence="2 3">DSM 9179</strain>
    </source>
</reference>
<sequence>MNIIQNIDIRRNLLEQMLMEEIDSQNYKIFEILYKELNLYDNKRLMETHKTNPKDCNVITDSIFLDILEITLNEIFSNNNLEIKDILETYYNAQYPYVVQNIERCKGNKKKYLDSLKGKSKSLVYNLYLFYYYTTNGDPTISDIAELKLIYNTVYSGYTGNVTYIEQLENEWGIQNLRDNKIHQRFLGKRKIELAEYLNVQVHEIEDVLIDMMWINKQTGVSNDKFYKFIECEEGSFKILDKYKITVSPLHLYCTKKNLKKIIQDNFEMLCNGMLIWELSSMKQYSKEKLTLNMINRHVTMENPEAFLNKLASSIYFELLSKLYYDSIELYYKNFSFDKITGMNAIYNMQEDIKKLKEVISEKSEYTNKLNEENFSLKQKVNSQMKVEDRPFIEQITLFERQRAQANLENQSLKQKVSDQEKYIELLESKDVIEEEIIYRIEDISSKKLLFIGGMNEMVDRIKPIFPNSIFVSDEGIKVNSDVKAIVMFPKYMNHKLFYKYIAVARENNIKVVYCNNNNDKMVLGEIYRQIVLVK</sequence>
<keyword evidence="3" id="KW-1185">Reference proteome</keyword>
<accession>A0A1I0QVU9</accession>
<dbReference type="AlphaFoldDB" id="A0A1I0QVU9"/>
<evidence type="ECO:0000313" key="2">
    <source>
        <dbReference type="EMBL" id="SEW31560.1"/>
    </source>
</evidence>
<evidence type="ECO:0000313" key="3">
    <source>
        <dbReference type="Proteomes" id="UP000199701"/>
    </source>
</evidence>
<organism evidence="2 3">
    <name type="scientific">[Clostridium] fimetarium</name>
    <dbReference type="NCBI Taxonomy" id="99656"/>
    <lineage>
        <taxon>Bacteria</taxon>
        <taxon>Bacillati</taxon>
        <taxon>Bacillota</taxon>
        <taxon>Clostridia</taxon>
        <taxon>Lachnospirales</taxon>
        <taxon>Lachnospiraceae</taxon>
    </lineage>
</organism>
<dbReference type="EMBL" id="FOJI01000009">
    <property type="protein sequence ID" value="SEW31560.1"/>
    <property type="molecule type" value="Genomic_DNA"/>
</dbReference>
<gene>
    <name evidence="2" type="ORF">SAMN05421659_109160</name>
</gene>
<dbReference type="RefSeq" id="WP_092454541.1">
    <property type="nucleotide sequence ID" value="NZ_FOJI01000009.1"/>
</dbReference>
<name>A0A1I0QVU9_9FIRM</name>
<evidence type="ECO:0000256" key="1">
    <source>
        <dbReference type="SAM" id="Coils"/>
    </source>
</evidence>
<proteinExistence type="predicted"/>
<dbReference type="Proteomes" id="UP000199701">
    <property type="component" value="Unassembled WGS sequence"/>
</dbReference>
<protein>
    <submittedName>
        <fullName evidence="2">Uncharacterized protein</fullName>
    </submittedName>
</protein>